<dbReference type="InterPro" id="IPR038309">
    <property type="entry name" value="Rsd/AlgQ_sf"/>
</dbReference>
<dbReference type="AlphaFoldDB" id="A0A2S2FAI7"/>
<reference evidence="2" key="1">
    <citation type="submission" date="2019-08" db="EMBL/GenBank/DDBJ databases">
        <title>The complete genome of Acinetobacter defluvii strain WCHAD010030.</title>
        <authorList>
            <person name="Hu Y."/>
            <person name="Qin J."/>
            <person name="Feng Y."/>
            <person name="Zong Z."/>
        </authorList>
    </citation>
    <scope>NUCLEOTIDE SEQUENCE</scope>
    <source>
        <strain evidence="2">WCHA30</strain>
    </source>
</reference>
<protein>
    <submittedName>
        <fullName evidence="2">Hemerythrin domain-containing protein</fullName>
    </submittedName>
</protein>
<organism evidence="2 3">
    <name type="scientific">Acinetobacter defluvii</name>
    <dbReference type="NCBI Taxonomy" id="1871111"/>
    <lineage>
        <taxon>Bacteria</taxon>
        <taxon>Pseudomonadati</taxon>
        <taxon>Pseudomonadota</taxon>
        <taxon>Gammaproteobacteria</taxon>
        <taxon>Moraxellales</taxon>
        <taxon>Moraxellaceae</taxon>
        <taxon>Acinetobacter</taxon>
    </lineage>
</organism>
<feature type="domain" description="Hemerythrin-like" evidence="1">
    <location>
        <begin position="44"/>
        <end position="172"/>
    </location>
</feature>
<evidence type="ECO:0000313" key="2">
    <source>
        <dbReference type="EMBL" id="AWL27967.1"/>
    </source>
</evidence>
<name>A0A2S2FAI7_9GAMM</name>
<dbReference type="Gene3D" id="1.20.120.1370">
    <property type="entry name" value="Regulator of RNA polymerase sigma(70) subunit, domain 4"/>
    <property type="match status" value="1"/>
</dbReference>
<sequence length="177" mass="20874">MKNLFAIFYQFFQKLVHRSSASTTRSHVASTKSENKISYSEDLIPSLKNDHQQLIALYIQIDQLIQTQNFDDIQTALATLKTEFNRHIMQENVSFYCYLEQQFAENENHLETVKEYRKEMNGISHAFVMFIKKWQTQVISHENLTIFQAEYAAIGEVLTQRIHSEENQLYPLYQPSL</sequence>
<proteinExistence type="predicted"/>
<dbReference type="Pfam" id="PF01814">
    <property type="entry name" value="Hemerythrin"/>
    <property type="match status" value="1"/>
</dbReference>
<evidence type="ECO:0000259" key="1">
    <source>
        <dbReference type="Pfam" id="PF01814"/>
    </source>
</evidence>
<dbReference type="Proteomes" id="UP000245977">
    <property type="component" value="Chromosome"/>
</dbReference>
<dbReference type="KEGG" id="adv:DJ533_04880"/>
<gene>
    <name evidence="2" type="ORF">DJ533_04880</name>
</gene>
<accession>A0A2S2FAI7</accession>
<dbReference type="OrthoDB" id="8526133at2"/>
<evidence type="ECO:0000313" key="3">
    <source>
        <dbReference type="Proteomes" id="UP000245977"/>
    </source>
</evidence>
<keyword evidence="3" id="KW-1185">Reference proteome</keyword>
<dbReference type="EMBL" id="CP029397">
    <property type="protein sequence ID" value="AWL27967.1"/>
    <property type="molecule type" value="Genomic_DNA"/>
</dbReference>
<dbReference type="InterPro" id="IPR012312">
    <property type="entry name" value="Hemerythrin-like"/>
</dbReference>